<keyword evidence="3" id="KW-1133">Transmembrane helix</keyword>
<dbReference type="RefSeq" id="XP_018556063.1">
    <property type="nucleotide sequence ID" value="XM_018700547.2"/>
</dbReference>
<dbReference type="PANTHER" id="PTHR15583">
    <property type="entry name" value="INTERLEUKIN-17 RECEPTOR"/>
    <property type="match status" value="1"/>
</dbReference>
<evidence type="ECO:0000256" key="2">
    <source>
        <dbReference type="SAM" id="MobiDB-lite"/>
    </source>
</evidence>
<feature type="region of interest" description="Disordered" evidence="2">
    <location>
        <begin position="1"/>
        <end position="20"/>
    </location>
</feature>
<dbReference type="GO" id="GO:0030368">
    <property type="term" value="F:interleukin-17 receptor activity"/>
    <property type="evidence" value="ECO:0007669"/>
    <property type="project" value="InterPro"/>
</dbReference>
<dbReference type="Ensembl" id="ENSLCAT00010052113.1">
    <property type="protein sequence ID" value="ENSLCAP00010050776.1"/>
    <property type="gene ID" value="ENSLCAG00010023672.1"/>
</dbReference>
<name>A0A4W6FHR2_LATCA</name>
<evidence type="ECO:0000313" key="6">
    <source>
        <dbReference type="Proteomes" id="UP000314980"/>
    </source>
</evidence>
<dbReference type="GeneTree" id="ENSGT00940000162605"/>
<dbReference type="OrthoDB" id="9877324at2759"/>
<gene>
    <name evidence="5 7" type="primary">il17rel</name>
</gene>
<feature type="compositionally biased region" description="Basic residues" evidence="2">
    <location>
        <begin position="1"/>
        <end position="13"/>
    </location>
</feature>
<keyword evidence="1" id="KW-0732">Signal</keyword>
<dbReference type="Proteomes" id="UP000694890">
    <property type="component" value="Linkage group LG18"/>
</dbReference>
<sequence length="617" mass="68838">MEKQRRRRRRRRRSSDGYGFIHSEDLKKTNKHKKSLPHLTMEPSASQRKTQHQITGPGQSRVEDFQCWPVKMILWAALVMSHCCWGLNGAAAENTGLERIEKCGTRCSQGLHCKTKPDNLFPPPCQDSTEGFTTSSVFHNISLSTVMHCVGKQKCSLHLRIKTTLQLTESIHGLSVCTVTAGMMMNCRIVSFSRSSRERMSGLQVEVENDCTDVSPNQQIQVMVKTVPSYCGVIWAGTYDAPQCISEDLRRNVPECITGRLSYDVNLERKELNVSVSDMLEGHNYHLRLCYKDFICFGAGASALIKKEEPVKSVTLQYSRPLPCLCIEGWSAVMDAPRVQVCPFKDRVEELWSGVAFDPLEGTLSWESLCPVTAVVTLCQKSKAGVCMDLPHASQNITRGKITFTGVDPHPHLCIKFTVGPDSWTRCPFADGRFQAWRVVPQSHEGVKMLSQITAVFSVGVCVKSSGLAECQITRSDTVHVEKNKAVDINLAEELCNSCIQVKRLDVKFATTVLHCFDQCNQSSPLRPVISSQTSLDLTWVVVPAGVCLSAIIIIILVLHVLLTVYQRRKQKRNGDEKQIDPALDCVVPALQTHPHRGILVPDSPQCGKHRESQPDL</sequence>
<feature type="compositionally biased region" description="Polar residues" evidence="2">
    <location>
        <begin position="43"/>
        <end position="57"/>
    </location>
</feature>
<dbReference type="KEGG" id="lcf:108899857"/>
<keyword evidence="6" id="KW-1185">Reference proteome</keyword>
<evidence type="ECO:0000256" key="1">
    <source>
        <dbReference type="ARBA" id="ARBA00022729"/>
    </source>
</evidence>
<dbReference type="Proteomes" id="UP000314980">
    <property type="component" value="Unassembled WGS sequence"/>
</dbReference>
<protein>
    <submittedName>
        <fullName evidence="7">Uncharacterized protein il17rel isoform X1</fullName>
    </submittedName>
</protein>
<reference evidence="5" key="3">
    <citation type="submission" date="2025-05" db="UniProtKB">
        <authorList>
            <consortium name="Ensembl"/>
        </authorList>
    </citation>
    <scope>IDENTIFICATION</scope>
</reference>
<evidence type="ECO:0000313" key="5">
    <source>
        <dbReference type="Ensembl" id="ENSLCAP00010050776.1"/>
    </source>
</evidence>
<dbReference type="Pfam" id="PF15037">
    <property type="entry name" value="IL17_R_N"/>
    <property type="match status" value="1"/>
</dbReference>
<evidence type="ECO:0000313" key="7">
    <source>
        <dbReference type="RefSeq" id="XP_018556063.1"/>
    </source>
</evidence>
<accession>A0A4W6FHR2</accession>
<keyword evidence="3" id="KW-0472">Membrane</keyword>
<feature type="region of interest" description="Disordered" evidence="2">
    <location>
        <begin position="38"/>
        <end position="57"/>
    </location>
</feature>
<dbReference type="InterPro" id="IPR039465">
    <property type="entry name" value="IL-17_rcpt-like"/>
</dbReference>
<organism evidence="5 6">
    <name type="scientific">Lates calcarifer</name>
    <name type="common">Barramundi</name>
    <name type="synonym">Holocentrus calcarifer</name>
    <dbReference type="NCBI Taxonomy" id="8187"/>
    <lineage>
        <taxon>Eukaryota</taxon>
        <taxon>Metazoa</taxon>
        <taxon>Chordata</taxon>
        <taxon>Craniata</taxon>
        <taxon>Vertebrata</taxon>
        <taxon>Euteleostomi</taxon>
        <taxon>Actinopterygii</taxon>
        <taxon>Neopterygii</taxon>
        <taxon>Teleostei</taxon>
        <taxon>Neoteleostei</taxon>
        <taxon>Acanthomorphata</taxon>
        <taxon>Carangaria</taxon>
        <taxon>Carangaria incertae sedis</taxon>
        <taxon>Centropomidae</taxon>
        <taxon>Lates</taxon>
    </lineage>
</organism>
<dbReference type="PANTHER" id="PTHR15583:SF10">
    <property type="entry name" value="INTERLEUKIN-17 RECEPTOR E-LIKE-RELATED"/>
    <property type="match status" value="1"/>
</dbReference>
<proteinExistence type="predicted"/>
<feature type="transmembrane region" description="Helical" evidence="3">
    <location>
        <begin position="538"/>
        <end position="563"/>
    </location>
</feature>
<keyword evidence="3" id="KW-0812">Transmembrane</keyword>
<reference evidence="6" key="1">
    <citation type="submission" date="2015-09" db="EMBL/GenBank/DDBJ databases">
        <authorList>
            <person name="Sai Rama Sridatta P."/>
        </authorList>
    </citation>
    <scope>NUCLEOTIDE SEQUENCE [LARGE SCALE GENOMIC DNA]</scope>
</reference>
<dbReference type="GeneID" id="108899857"/>
<feature type="region of interest" description="Disordered" evidence="2">
    <location>
        <begin position="596"/>
        <end position="617"/>
    </location>
</feature>
<feature type="domain" description="Interleukin-17 receptor C/E N-terminal" evidence="4">
    <location>
        <begin position="195"/>
        <end position="431"/>
    </location>
</feature>
<dbReference type="InterPro" id="IPR027841">
    <property type="entry name" value="IL-17_rcpt_C/E_N"/>
</dbReference>
<evidence type="ECO:0000259" key="4">
    <source>
        <dbReference type="Pfam" id="PF15037"/>
    </source>
</evidence>
<dbReference type="InParanoid" id="A0A4W6FHR2"/>
<dbReference type="CTD" id="400935"/>
<evidence type="ECO:0000256" key="3">
    <source>
        <dbReference type="SAM" id="Phobius"/>
    </source>
</evidence>
<reference evidence="7" key="2">
    <citation type="submission" date="2025-04" db="UniProtKB">
        <authorList>
            <consortium name="RefSeq"/>
        </authorList>
    </citation>
    <scope>IDENTIFICATION</scope>
    <source>
        <tissue evidence="7">Brain</tissue>
    </source>
</reference>
<dbReference type="AlphaFoldDB" id="A0A4W6FHR2"/>